<evidence type="ECO:0000313" key="2">
    <source>
        <dbReference type="Proteomes" id="UP000662747"/>
    </source>
</evidence>
<gene>
    <name evidence="1" type="ORF">JY651_27170</name>
</gene>
<keyword evidence="2" id="KW-1185">Reference proteome</keyword>
<proteinExistence type="predicted"/>
<name>A0ABX7NKX2_9BACT</name>
<dbReference type="RefSeq" id="WP_206720617.1">
    <property type="nucleotide sequence ID" value="NZ_CP071090.1"/>
</dbReference>
<reference evidence="1 2" key="1">
    <citation type="submission" date="2021-02" db="EMBL/GenBank/DDBJ databases">
        <title>De Novo genome assembly of isolated myxobacteria.</title>
        <authorList>
            <person name="Stevens D.C."/>
        </authorList>
    </citation>
    <scope>NUCLEOTIDE SEQUENCE [LARGE SCALE GENOMIC DNA]</scope>
    <source>
        <strain evidence="2">SCPEA02</strain>
    </source>
</reference>
<dbReference type="EMBL" id="CP071090">
    <property type="protein sequence ID" value="QSQ19029.1"/>
    <property type="molecule type" value="Genomic_DNA"/>
</dbReference>
<sequence length="428" mass="47244">MRWDILERHLSEAAFLWTQWERVLHAPHYTLEDVAELEERLRAHLDGLVLGGPPVADRLLWPAMEEAEPGLAQAAALCLLHEELDPHLDCVEHWLPTEQVSLPEPLRRILEVVERPGLPERLHLGLDARPLPIRAELARLLGLRRVRLGEFLEGLLTSSDEDARVAALQAIESAPDPAFASGVQRSLNTASTKVRDAAITTGLVLGLHAAWDQCLRQVRSHAPEGARCRLLLALCGSADSTLLLREALEKPELRRDTLWAVGFSGRPALAEACLPLLRSEACAALAGEAFCAITGLVLEGRFRAGPPPEPEEPLPLEEDLATSVELTAESELPLPAADAVEAWWASARKNFDFQARYLRGQRLTPTSLLDALEHGPMRRRPVQSLELAIRSQGELSVQVSGFTRMQRRQLQAARQCRLTASKLFAAMG</sequence>
<dbReference type="InterPro" id="IPR011959">
    <property type="entry name" value="CHP02270"/>
</dbReference>
<dbReference type="Proteomes" id="UP000662747">
    <property type="component" value="Chromosome"/>
</dbReference>
<organism evidence="1 2">
    <name type="scientific">Pyxidicoccus parkwayensis</name>
    <dbReference type="NCBI Taxonomy" id="2813578"/>
    <lineage>
        <taxon>Bacteria</taxon>
        <taxon>Pseudomonadati</taxon>
        <taxon>Myxococcota</taxon>
        <taxon>Myxococcia</taxon>
        <taxon>Myxococcales</taxon>
        <taxon>Cystobacterineae</taxon>
        <taxon>Myxococcaceae</taxon>
        <taxon>Pyxidicoccus</taxon>
    </lineage>
</organism>
<protein>
    <submittedName>
        <fullName evidence="1">TIGR02270 family protein</fullName>
    </submittedName>
</protein>
<dbReference type="NCBIfam" id="TIGR02270">
    <property type="entry name" value="TIGR02270 family protein"/>
    <property type="match status" value="1"/>
</dbReference>
<evidence type="ECO:0000313" key="1">
    <source>
        <dbReference type="EMBL" id="QSQ19029.1"/>
    </source>
</evidence>
<accession>A0ABX7NKX2</accession>